<dbReference type="PROSITE" id="PS51168">
    <property type="entry name" value="CHORISMATE_MUT_2"/>
    <property type="match status" value="1"/>
</dbReference>
<dbReference type="Gene3D" id="1.20.59.10">
    <property type="entry name" value="Chorismate mutase"/>
    <property type="match status" value="1"/>
</dbReference>
<dbReference type="AlphaFoldDB" id="A0A5J5EK89"/>
<evidence type="ECO:0000256" key="2">
    <source>
        <dbReference type="SAM" id="MobiDB-lite"/>
    </source>
</evidence>
<protein>
    <submittedName>
        <fullName evidence="4">Chorismate mutase</fullName>
    </submittedName>
</protein>
<dbReference type="Proteomes" id="UP000326924">
    <property type="component" value="Unassembled WGS sequence"/>
</dbReference>
<dbReference type="SMART" id="SM00830">
    <property type="entry name" value="CM_2"/>
    <property type="match status" value="1"/>
</dbReference>
<feature type="compositionally biased region" description="Polar residues" evidence="2">
    <location>
        <begin position="14"/>
        <end position="27"/>
    </location>
</feature>
<keyword evidence="5" id="KW-1185">Reference proteome</keyword>
<dbReference type="InParanoid" id="A0A5J5EK89"/>
<reference evidence="4 5" key="1">
    <citation type="submission" date="2019-09" db="EMBL/GenBank/DDBJ databases">
        <title>Draft genome of the ectomycorrhizal ascomycete Sphaerosporella brunnea.</title>
        <authorList>
            <consortium name="DOE Joint Genome Institute"/>
            <person name="Benucci G.M."/>
            <person name="Marozzi G."/>
            <person name="Antonielli L."/>
            <person name="Sanchez S."/>
            <person name="Marco P."/>
            <person name="Wang X."/>
            <person name="Falini L.B."/>
            <person name="Barry K."/>
            <person name="Haridas S."/>
            <person name="Lipzen A."/>
            <person name="Labutti K."/>
            <person name="Grigoriev I.V."/>
            <person name="Murat C."/>
            <person name="Martin F."/>
            <person name="Albertini E."/>
            <person name="Donnini D."/>
            <person name="Bonito G."/>
        </authorList>
    </citation>
    <scope>NUCLEOTIDE SEQUENCE [LARGE SCALE GENOMIC DNA]</scope>
    <source>
        <strain evidence="4 5">Sb_GMNB300</strain>
    </source>
</reference>
<feature type="region of interest" description="Disordered" evidence="2">
    <location>
        <begin position="1"/>
        <end position="38"/>
    </location>
</feature>
<dbReference type="InterPro" id="IPR036263">
    <property type="entry name" value="Chorismate_II_sf"/>
</dbReference>
<dbReference type="OrthoDB" id="2843337at2759"/>
<organism evidence="4 5">
    <name type="scientific">Sphaerosporella brunnea</name>
    <dbReference type="NCBI Taxonomy" id="1250544"/>
    <lineage>
        <taxon>Eukaryota</taxon>
        <taxon>Fungi</taxon>
        <taxon>Dikarya</taxon>
        <taxon>Ascomycota</taxon>
        <taxon>Pezizomycotina</taxon>
        <taxon>Pezizomycetes</taxon>
        <taxon>Pezizales</taxon>
        <taxon>Pyronemataceae</taxon>
        <taxon>Sphaerosporella</taxon>
    </lineage>
</organism>
<dbReference type="PANTHER" id="PTHR38041">
    <property type="entry name" value="CHORISMATE MUTASE"/>
    <property type="match status" value="1"/>
</dbReference>
<dbReference type="EMBL" id="VXIS01000254">
    <property type="protein sequence ID" value="KAA8895614.1"/>
    <property type="molecule type" value="Genomic_DNA"/>
</dbReference>
<name>A0A5J5EK89_9PEZI</name>
<dbReference type="GO" id="GO:0009697">
    <property type="term" value="P:salicylic acid biosynthetic process"/>
    <property type="evidence" value="ECO:0007669"/>
    <property type="project" value="TreeGrafter"/>
</dbReference>
<accession>A0A5J5EK89</accession>
<sequence>MTVTNDANALGKGLSQSDLKSDPNQPTEEGPVSYPSAADATTMVHVRTAIDDLDRQIVSLLGKRMRYIEAAARIKPSRSVVRDQWRVDDVISKCKATAEKVDFPPELVERVYAVLVEGSIQHEFKRWDATREPEP</sequence>
<keyword evidence="1" id="KW-0413">Isomerase</keyword>
<dbReference type="InterPro" id="IPR051331">
    <property type="entry name" value="Chorismate_mutase-related"/>
</dbReference>
<evidence type="ECO:0000256" key="1">
    <source>
        <dbReference type="ARBA" id="ARBA00023235"/>
    </source>
</evidence>
<dbReference type="GO" id="GO:0046417">
    <property type="term" value="P:chorismate metabolic process"/>
    <property type="evidence" value="ECO:0007669"/>
    <property type="project" value="InterPro"/>
</dbReference>
<dbReference type="GO" id="GO:0004106">
    <property type="term" value="F:chorismate mutase activity"/>
    <property type="evidence" value="ECO:0007669"/>
    <property type="project" value="InterPro"/>
</dbReference>
<proteinExistence type="predicted"/>
<evidence type="ECO:0000313" key="5">
    <source>
        <dbReference type="Proteomes" id="UP000326924"/>
    </source>
</evidence>
<comment type="caution">
    <text evidence="4">The sequence shown here is derived from an EMBL/GenBank/DDBJ whole genome shotgun (WGS) entry which is preliminary data.</text>
</comment>
<feature type="domain" description="Chorismate mutase" evidence="3">
    <location>
        <begin position="37"/>
        <end position="127"/>
    </location>
</feature>
<gene>
    <name evidence="4" type="ORF">FN846DRAFT_893997</name>
</gene>
<dbReference type="PANTHER" id="PTHR38041:SF1">
    <property type="entry name" value="CHORISMATE MUTASE"/>
    <property type="match status" value="1"/>
</dbReference>
<dbReference type="SUPFAM" id="SSF48600">
    <property type="entry name" value="Chorismate mutase II"/>
    <property type="match status" value="1"/>
</dbReference>
<dbReference type="Pfam" id="PF01817">
    <property type="entry name" value="CM_2"/>
    <property type="match status" value="1"/>
</dbReference>
<evidence type="ECO:0000259" key="3">
    <source>
        <dbReference type="PROSITE" id="PS51168"/>
    </source>
</evidence>
<dbReference type="InterPro" id="IPR002701">
    <property type="entry name" value="CM_II_prokaryot"/>
</dbReference>
<evidence type="ECO:0000313" key="4">
    <source>
        <dbReference type="EMBL" id="KAA8895614.1"/>
    </source>
</evidence>
<dbReference type="InterPro" id="IPR036979">
    <property type="entry name" value="CM_dom_sf"/>
</dbReference>